<protein>
    <submittedName>
        <fullName evidence="6">DNA-binding FadR family transcriptional regulator</fullName>
    </submittedName>
</protein>
<evidence type="ECO:0000256" key="2">
    <source>
        <dbReference type="ARBA" id="ARBA00023125"/>
    </source>
</evidence>
<dbReference type="SUPFAM" id="SSF48008">
    <property type="entry name" value="GntR ligand-binding domain-like"/>
    <property type="match status" value="1"/>
</dbReference>
<sequence length="249" mass="27139">MTLKLDKVSRGPHLSTLVASSITREIAQGRLRPGDQLPTEQALATTFGVSRNVVREAIARLRSEGRVWSQQGRGAFVADSANATVLTIDYDALEKGDAFRHLFELRGILEVEAAGLAAGRRTPEDIEGMRRTLSIMTDVPYGSLQWLRTDLEFHRAVARATGNAYMVQFLGFVSERVRESILASGNRHRSDDIALATLAEHEAILAAIEAGDVPRAQEAMRSHLAGAAQRVDPHAGGRPEPRLGRNGAR</sequence>
<dbReference type="Pfam" id="PF00392">
    <property type="entry name" value="GntR"/>
    <property type="match status" value="1"/>
</dbReference>
<reference evidence="6 7" key="1">
    <citation type="submission" date="2023-07" db="EMBL/GenBank/DDBJ databases">
        <title>Genomic Encyclopedia of Type Strains, Phase IV (KMG-IV): sequencing the most valuable type-strain genomes for metagenomic binning, comparative biology and taxonomic classification.</title>
        <authorList>
            <person name="Goeker M."/>
        </authorList>
    </citation>
    <scope>NUCLEOTIDE SEQUENCE [LARGE SCALE GENOMIC DNA]</scope>
    <source>
        <strain evidence="6 7">DSM 5896</strain>
    </source>
</reference>
<accession>A0ABU0FA45</accession>
<dbReference type="CDD" id="cd07377">
    <property type="entry name" value="WHTH_GntR"/>
    <property type="match status" value="1"/>
</dbReference>
<feature type="region of interest" description="Disordered" evidence="4">
    <location>
        <begin position="219"/>
        <end position="249"/>
    </location>
</feature>
<keyword evidence="7" id="KW-1185">Reference proteome</keyword>
<evidence type="ECO:0000256" key="1">
    <source>
        <dbReference type="ARBA" id="ARBA00023015"/>
    </source>
</evidence>
<dbReference type="InterPro" id="IPR011711">
    <property type="entry name" value="GntR_C"/>
</dbReference>
<dbReference type="PANTHER" id="PTHR43537:SF5">
    <property type="entry name" value="UXU OPERON TRANSCRIPTIONAL REGULATOR"/>
    <property type="match status" value="1"/>
</dbReference>
<evidence type="ECO:0000313" key="6">
    <source>
        <dbReference type="EMBL" id="MDQ0391497.1"/>
    </source>
</evidence>
<dbReference type="Pfam" id="PF07729">
    <property type="entry name" value="FCD"/>
    <property type="match status" value="1"/>
</dbReference>
<proteinExistence type="predicted"/>
<name>A0ABU0FA45_9HYPH</name>
<keyword evidence="2 6" id="KW-0238">DNA-binding</keyword>
<dbReference type="InterPro" id="IPR036390">
    <property type="entry name" value="WH_DNA-bd_sf"/>
</dbReference>
<dbReference type="SMART" id="SM00895">
    <property type="entry name" value="FCD"/>
    <property type="match status" value="1"/>
</dbReference>
<dbReference type="InterPro" id="IPR008920">
    <property type="entry name" value="TF_FadR/GntR_C"/>
</dbReference>
<feature type="domain" description="HTH gntR-type" evidence="5">
    <location>
        <begin position="12"/>
        <end position="80"/>
    </location>
</feature>
<evidence type="ECO:0000313" key="7">
    <source>
        <dbReference type="Proteomes" id="UP001237448"/>
    </source>
</evidence>
<dbReference type="Gene3D" id="1.20.120.530">
    <property type="entry name" value="GntR ligand-binding domain-like"/>
    <property type="match status" value="1"/>
</dbReference>
<evidence type="ECO:0000256" key="4">
    <source>
        <dbReference type="SAM" id="MobiDB-lite"/>
    </source>
</evidence>
<dbReference type="InterPro" id="IPR036388">
    <property type="entry name" value="WH-like_DNA-bd_sf"/>
</dbReference>
<comment type="caution">
    <text evidence="6">The sequence shown here is derived from an EMBL/GenBank/DDBJ whole genome shotgun (WGS) entry which is preliminary data.</text>
</comment>
<dbReference type="RefSeq" id="WP_307423913.1">
    <property type="nucleotide sequence ID" value="NZ_JAUSVK010000001.1"/>
</dbReference>
<dbReference type="Proteomes" id="UP001237448">
    <property type="component" value="Unassembled WGS sequence"/>
</dbReference>
<feature type="compositionally biased region" description="Basic and acidic residues" evidence="4">
    <location>
        <begin position="231"/>
        <end position="243"/>
    </location>
</feature>
<dbReference type="GO" id="GO:0003677">
    <property type="term" value="F:DNA binding"/>
    <property type="evidence" value="ECO:0007669"/>
    <property type="project" value="UniProtKB-KW"/>
</dbReference>
<dbReference type="Gene3D" id="1.10.10.10">
    <property type="entry name" value="Winged helix-like DNA-binding domain superfamily/Winged helix DNA-binding domain"/>
    <property type="match status" value="1"/>
</dbReference>
<dbReference type="PROSITE" id="PS50949">
    <property type="entry name" value="HTH_GNTR"/>
    <property type="match status" value="1"/>
</dbReference>
<dbReference type="InterPro" id="IPR000524">
    <property type="entry name" value="Tscrpt_reg_HTH_GntR"/>
</dbReference>
<evidence type="ECO:0000256" key="3">
    <source>
        <dbReference type="ARBA" id="ARBA00023163"/>
    </source>
</evidence>
<dbReference type="SMART" id="SM00345">
    <property type="entry name" value="HTH_GNTR"/>
    <property type="match status" value="1"/>
</dbReference>
<dbReference type="EMBL" id="JAUSVK010000001">
    <property type="protein sequence ID" value="MDQ0391497.1"/>
    <property type="molecule type" value="Genomic_DNA"/>
</dbReference>
<keyword evidence="3" id="KW-0804">Transcription</keyword>
<dbReference type="SUPFAM" id="SSF46785">
    <property type="entry name" value="Winged helix' DNA-binding domain"/>
    <property type="match status" value="1"/>
</dbReference>
<gene>
    <name evidence="6" type="ORF">J3R73_001289</name>
</gene>
<organism evidence="6 7">
    <name type="scientific">Labrys monachus</name>
    <dbReference type="NCBI Taxonomy" id="217067"/>
    <lineage>
        <taxon>Bacteria</taxon>
        <taxon>Pseudomonadati</taxon>
        <taxon>Pseudomonadota</taxon>
        <taxon>Alphaproteobacteria</taxon>
        <taxon>Hyphomicrobiales</taxon>
        <taxon>Xanthobacteraceae</taxon>
        <taxon>Labrys</taxon>
    </lineage>
</organism>
<dbReference type="PRINTS" id="PR00035">
    <property type="entry name" value="HTHGNTR"/>
</dbReference>
<keyword evidence="1" id="KW-0805">Transcription regulation</keyword>
<evidence type="ECO:0000259" key="5">
    <source>
        <dbReference type="PROSITE" id="PS50949"/>
    </source>
</evidence>
<dbReference type="PANTHER" id="PTHR43537">
    <property type="entry name" value="TRANSCRIPTIONAL REGULATOR, GNTR FAMILY"/>
    <property type="match status" value="1"/>
</dbReference>